<reference evidence="2 3" key="1">
    <citation type="journal article" date="2012" name="Nat. Biotechnol.">
        <title>Draft genome sequence of pigeonpea (Cajanus cajan), an orphan legume crop of resource-poor farmers.</title>
        <authorList>
            <person name="Varshney R.K."/>
            <person name="Chen W."/>
            <person name="Li Y."/>
            <person name="Bharti A.K."/>
            <person name="Saxena R.K."/>
            <person name="Schlueter J.A."/>
            <person name="Donoghue M.T."/>
            <person name="Azam S."/>
            <person name="Fan G."/>
            <person name="Whaley A.M."/>
            <person name="Farmer A.D."/>
            <person name="Sheridan J."/>
            <person name="Iwata A."/>
            <person name="Tuteja R."/>
            <person name="Penmetsa R.V."/>
            <person name="Wu W."/>
            <person name="Upadhyaya H.D."/>
            <person name="Yang S.P."/>
            <person name="Shah T."/>
            <person name="Saxena K.B."/>
            <person name="Michael T."/>
            <person name="McCombie W.R."/>
            <person name="Yang B."/>
            <person name="Zhang G."/>
            <person name="Yang H."/>
            <person name="Wang J."/>
            <person name="Spillane C."/>
            <person name="Cook D.R."/>
            <person name="May G.D."/>
            <person name="Xu X."/>
            <person name="Jackson S.A."/>
        </authorList>
    </citation>
    <scope>NUCLEOTIDE SEQUENCE [LARGE SCALE GENOMIC DNA]</scope>
    <source>
        <strain evidence="3">cv. Asha</strain>
    </source>
</reference>
<evidence type="ECO:0000313" key="3">
    <source>
        <dbReference type="Proteomes" id="UP000075243"/>
    </source>
</evidence>
<proteinExistence type="predicted"/>
<dbReference type="AlphaFoldDB" id="A0A151TZ79"/>
<dbReference type="Gramene" id="C.cajan_04815.t">
    <property type="protein sequence ID" value="C.cajan_04815.t.cds1"/>
    <property type="gene ID" value="C.cajan_04815"/>
</dbReference>
<organism evidence="2 3">
    <name type="scientific">Cajanus cajan</name>
    <name type="common">Pigeon pea</name>
    <name type="synonym">Cajanus indicus</name>
    <dbReference type="NCBI Taxonomy" id="3821"/>
    <lineage>
        <taxon>Eukaryota</taxon>
        <taxon>Viridiplantae</taxon>
        <taxon>Streptophyta</taxon>
        <taxon>Embryophyta</taxon>
        <taxon>Tracheophyta</taxon>
        <taxon>Spermatophyta</taxon>
        <taxon>Magnoliopsida</taxon>
        <taxon>eudicotyledons</taxon>
        <taxon>Gunneridae</taxon>
        <taxon>Pentapetalae</taxon>
        <taxon>rosids</taxon>
        <taxon>fabids</taxon>
        <taxon>Fabales</taxon>
        <taxon>Fabaceae</taxon>
        <taxon>Papilionoideae</taxon>
        <taxon>50 kb inversion clade</taxon>
        <taxon>NPAAA clade</taxon>
        <taxon>indigoferoid/millettioid clade</taxon>
        <taxon>Phaseoleae</taxon>
        <taxon>Cajanus</taxon>
    </lineage>
</organism>
<dbReference type="Pfam" id="PF07727">
    <property type="entry name" value="RVT_2"/>
    <property type="match status" value="1"/>
</dbReference>
<dbReference type="InterPro" id="IPR013103">
    <property type="entry name" value="RVT_2"/>
</dbReference>
<feature type="domain" description="Reverse transcriptase Ty1/copia-type" evidence="1">
    <location>
        <begin position="1"/>
        <end position="56"/>
    </location>
</feature>
<evidence type="ECO:0000259" key="1">
    <source>
        <dbReference type="Pfam" id="PF07727"/>
    </source>
</evidence>
<accession>A0A151TZ79</accession>
<evidence type="ECO:0000313" key="2">
    <source>
        <dbReference type="EMBL" id="KYP72347.1"/>
    </source>
</evidence>
<sequence length="70" mass="8046">MKQPPSFNNGNDNIVCKLYKALYGLKQAPHGWFQKLGSTLHRLGFEETKSGTSFFTLRTRIYNIHVSVCR</sequence>
<dbReference type="EMBL" id="CM003604">
    <property type="protein sequence ID" value="KYP72347.1"/>
    <property type="molecule type" value="Genomic_DNA"/>
</dbReference>
<keyword evidence="3" id="KW-1185">Reference proteome</keyword>
<name>A0A151TZ79_CAJCA</name>
<protein>
    <recommendedName>
        <fullName evidence="1">Reverse transcriptase Ty1/copia-type domain-containing protein</fullName>
    </recommendedName>
</protein>
<dbReference type="Proteomes" id="UP000075243">
    <property type="component" value="Chromosome 2"/>
</dbReference>
<gene>
    <name evidence="2" type="ORF">KK1_004935</name>
</gene>